<evidence type="ECO:0000313" key="3">
    <source>
        <dbReference type="Proteomes" id="UP000708208"/>
    </source>
</evidence>
<keyword evidence="1" id="KW-0472">Membrane</keyword>
<proteinExistence type="predicted"/>
<reference evidence="2" key="1">
    <citation type="submission" date="2021-06" db="EMBL/GenBank/DDBJ databases">
        <authorList>
            <person name="Hodson N. C."/>
            <person name="Mongue J. A."/>
            <person name="Jaron S. K."/>
        </authorList>
    </citation>
    <scope>NUCLEOTIDE SEQUENCE</scope>
</reference>
<accession>A0A8J2JLD6</accession>
<feature type="transmembrane region" description="Helical" evidence="1">
    <location>
        <begin position="134"/>
        <end position="152"/>
    </location>
</feature>
<protein>
    <submittedName>
        <fullName evidence="2">Uncharacterized protein</fullName>
    </submittedName>
</protein>
<dbReference type="AlphaFoldDB" id="A0A8J2JLD6"/>
<keyword evidence="1" id="KW-0812">Transmembrane</keyword>
<organism evidence="2 3">
    <name type="scientific">Allacma fusca</name>
    <dbReference type="NCBI Taxonomy" id="39272"/>
    <lineage>
        <taxon>Eukaryota</taxon>
        <taxon>Metazoa</taxon>
        <taxon>Ecdysozoa</taxon>
        <taxon>Arthropoda</taxon>
        <taxon>Hexapoda</taxon>
        <taxon>Collembola</taxon>
        <taxon>Symphypleona</taxon>
        <taxon>Sminthuridae</taxon>
        <taxon>Allacma</taxon>
    </lineage>
</organism>
<comment type="caution">
    <text evidence="2">The sequence shown here is derived from an EMBL/GenBank/DDBJ whole genome shotgun (WGS) entry which is preliminary data.</text>
</comment>
<dbReference type="EMBL" id="CAJVCH010083023">
    <property type="protein sequence ID" value="CAG7721798.1"/>
    <property type="molecule type" value="Genomic_DNA"/>
</dbReference>
<keyword evidence="1" id="KW-1133">Transmembrane helix</keyword>
<sequence length="204" mass="22546">MFVRIIFYQILMLVLIIEFAFCVPAGSNRQNVPKIKQIVGKSIQGAKIVSDKNVPTKKEVNTTAEPSLDFTKGFSWSSMEDIVRQVIVASNAVDHLEKMKTKLLSQFDKKTGEFATARGGYGGYGAYGFPSLEGALLSIAFLTFAVFLIDLIQQLLSRFRTGTAGVVPLVGRRRRSLVPEDEYDPLMGLTNSVLNSIDSPVFKM</sequence>
<keyword evidence="3" id="KW-1185">Reference proteome</keyword>
<feature type="transmembrane region" description="Helical" evidence="1">
    <location>
        <begin position="7"/>
        <end position="26"/>
    </location>
</feature>
<evidence type="ECO:0000256" key="1">
    <source>
        <dbReference type="SAM" id="Phobius"/>
    </source>
</evidence>
<gene>
    <name evidence="2" type="ORF">AFUS01_LOCUS10989</name>
</gene>
<dbReference type="OrthoDB" id="7675048at2759"/>
<name>A0A8J2JLD6_9HEXA</name>
<evidence type="ECO:0000313" key="2">
    <source>
        <dbReference type="EMBL" id="CAG7721798.1"/>
    </source>
</evidence>
<dbReference type="Proteomes" id="UP000708208">
    <property type="component" value="Unassembled WGS sequence"/>
</dbReference>